<name>A0A2U1KJ96_ARTAN</name>
<sequence length="103" mass="10885">MASILKRGGLALLLILLIVVSSSFETLKVAEARRPFNRVRQLATNCDSPRQGEIAGCGGGKGRGGSSRPSGPTPAFGVCRGGSRVTGVTTSGYARNQRRWLMH</sequence>
<dbReference type="EMBL" id="PKPP01017576">
    <property type="protein sequence ID" value="PWA36846.1"/>
    <property type="molecule type" value="Genomic_DNA"/>
</dbReference>
<proteinExistence type="predicted"/>
<dbReference type="Proteomes" id="UP000245207">
    <property type="component" value="Unassembled WGS sequence"/>
</dbReference>
<evidence type="ECO:0000313" key="3">
    <source>
        <dbReference type="EMBL" id="PWA36846.1"/>
    </source>
</evidence>
<evidence type="ECO:0000313" key="4">
    <source>
        <dbReference type="Proteomes" id="UP000245207"/>
    </source>
</evidence>
<dbReference type="AlphaFoldDB" id="A0A2U1KJ96"/>
<gene>
    <name evidence="3" type="ORF">CTI12_AA595950</name>
</gene>
<feature type="compositionally biased region" description="Gly residues" evidence="1">
    <location>
        <begin position="55"/>
        <end position="65"/>
    </location>
</feature>
<evidence type="ECO:0008006" key="5">
    <source>
        <dbReference type="Google" id="ProtNLM"/>
    </source>
</evidence>
<comment type="caution">
    <text evidence="3">The sequence shown here is derived from an EMBL/GenBank/DDBJ whole genome shotgun (WGS) entry which is preliminary data.</text>
</comment>
<keyword evidence="2" id="KW-0732">Signal</keyword>
<reference evidence="3 4" key="1">
    <citation type="journal article" date="2018" name="Mol. Plant">
        <title>The genome of Artemisia annua provides insight into the evolution of Asteraceae family and artemisinin biosynthesis.</title>
        <authorList>
            <person name="Shen Q."/>
            <person name="Zhang L."/>
            <person name="Liao Z."/>
            <person name="Wang S."/>
            <person name="Yan T."/>
            <person name="Shi P."/>
            <person name="Liu M."/>
            <person name="Fu X."/>
            <person name="Pan Q."/>
            <person name="Wang Y."/>
            <person name="Lv Z."/>
            <person name="Lu X."/>
            <person name="Zhang F."/>
            <person name="Jiang W."/>
            <person name="Ma Y."/>
            <person name="Chen M."/>
            <person name="Hao X."/>
            <person name="Li L."/>
            <person name="Tang Y."/>
            <person name="Lv G."/>
            <person name="Zhou Y."/>
            <person name="Sun X."/>
            <person name="Brodelius P.E."/>
            <person name="Rose J.K.C."/>
            <person name="Tang K."/>
        </authorList>
    </citation>
    <scope>NUCLEOTIDE SEQUENCE [LARGE SCALE GENOMIC DNA]</scope>
    <source>
        <strain evidence="4">cv. Huhao1</strain>
        <tissue evidence="3">Leaf</tissue>
    </source>
</reference>
<evidence type="ECO:0000256" key="2">
    <source>
        <dbReference type="SAM" id="SignalP"/>
    </source>
</evidence>
<keyword evidence="4" id="KW-1185">Reference proteome</keyword>
<feature type="signal peptide" evidence="2">
    <location>
        <begin position="1"/>
        <end position="23"/>
    </location>
</feature>
<organism evidence="3 4">
    <name type="scientific">Artemisia annua</name>
    <name type="common">Sweet wormwood</name>
    <dbReference type="NCBI Taxonomy" id="35608"/>
    <lineage>
        <taxon>Eukaryota</taxon>
        <taxon>Viridiplantae</taxon>
        <taxon>Streptophyta</taxon>
        <taxon>Embryophyta</taxon>
        <taxon>Tracheophyta</taxon>
        <taxon>Spermatophyta</taxon>
        <taxon>Magnoliopsida</taxon>
        <taxon>eudicotyledons</taxon>
        <taxon>Gunneridae</taxon>
        <taxon>Pentapetalae</taxon>
        <taxon>asterids</taxon>
        <taxon>campanulids</taxon>
        <taxon>Asterales</taxon>
        <taxon>Asteraceae</taxon>
        <taxon>Asteroideae</taxon>
        <taxon>Anthemideae</taxon>
        <taxon>Artemisiinae</taxon>
        <taxon>Artemisia</taxon>
    </lineage>
</organism>
<evidence type="ECO:0000256" key="1">
    <source>
        <dbReference type="SAM" id="MobiDB-lite"/>
    </source>
</evidence>
<feature type="region of interest" description="Disordered" evidence="1">
    <location>
        <begin position="53"/>
        <end position="79"/>
    </location>
</feature>
<protein>
    <recommendedName>
        <fullName evidence="5">Rapid ALkalinization Factor</fullName>
    </recommendedName>
</protein>
<feature type="chain" id="PRO_5015483328" description="Rapid ALkalinization Factor" evidence="2">
    <location>
        <begin position="24"/>
        <end position="103"/>
    </location>
</feature>
<accession>A0A2U1KJ96</accession>